<evidence type="ECO:0000256" key="1">
    <source>
        <dbReference type="SAM" id="Phobius"/>
    </source>
</evidence>
<feature type="transmembrane region" description="Helical" evidence="1">
    <location>
        <begin position="81"/>
        <end position="101"/>
    </location>
</feature>
<protein>
    <submittedName>
        <fullName evidence="2">Uncharacterized protein</fullName>
    </submittedName>
</protein>
<dbReference type="AlphaFoldDB" id="A0A8D4D5X2"/>
<accession>A0A8D4D5X2</accession>
<name>A0A8D4D5X2_MYCBV</name>
<keyword evidence="1" id="KW-1133">Transmembrane helix</keyword>
<evidence type="ECO:0000313" key="3">
    <source>
        <dbReference type="Proteomes" id="UP000076372"/>
    </source>
</evidence>
<dbReference type="Proteomes" id="UP000076372">
    <property type="component" value="Chromosome"/>
</dbReference>
<keyword evidence="1" id="KW-0812">Transmembrane</keyword>
<gene>
    <name evidence="2" type="ORF">BC94_0122</name>
</gene>
<evidence type="ECO:0000313" key="2">
    <source>
        <dbReference type="EMBL" id="AMW25468.1"/>
    </source>
</evidence>
<reference evidence="2 3" key="1">
    <citation type="submission" date="2014-04" db="EMBL/GenBank/DDBJ databases">
        <title>Complete genome sequence of Mycoplasma bovis attenuated strain P150.</title>
        <authorList>
            <person name="Qi J."/>
            <person name="Guo A."/>
        </authorList>
    </citation>
    <scope>NUCLEOTIDE SEQUENCE [LARGE SCALE GENOMIC DNA]</scope>
    <source>
        <strain evidence="2 3">HB0801-P150</strain>
    </source>
</reference>
<feature type="transmembrane region" description="Helical" evidence="1">
    <location>
        <begin position="283"/>
        <end position="304"/>
    </location>
</feature>
<keyword evidence="1" id="KW-0472">Membrane</keyword>
<feature type="transmembrane region" description="Helical" evidence="1">
    <location>
        <begin position="22"/>
        <end position="41"/>
    </location>
</feature>
<proteinExistence type="predicted"/>
<organism evidence="2 3">
    <name type="scientific">Mycoplasmopsis bovis</name>
    <name type="common">Mycoplasma bovis</name>
    <dbReference type="NCBI Taxonomy" id="28903"/>
    <lineage>
        <taxon>Bacteria</taxon>
        <taxon>Bacillati</taxon>
        <taxon>Mycoplasmatota</taxon>
        <taxon>Mycoplasmoidales</taxon>
        <taxon>Metamycoplasmataceae</taxon>
        <taxon>Mycoplasmopsis</taxon>
    </lineage>
</organism>
<dbReference type="EMBL" id="CP007590">
    <property type="protein sequence ID" value="AMW25468.1"/>
    <property type="molecule type" value="Genomic_DNA"/>
</dbReference>
<feature type="transmembrane region" description="Helical" evidence="1">
    <location>
        <begin position="168"/>
        <end position="192"/>
    </location>
</feature>
<sequence>MAPLNIFFIFETFSTFHDDKSWLKAAAFSNICSIFVTFSVFQLEMLPLNVLASSNILYIVVTLDVSHLSKFWLNASADVNIFDISLTLFVFQLEISVLNFLACKKVLLMLSIFEVSHFSKLTIFSFKFLANAQSRLIISSGRFAGTSFTFSTNFLILPFSSYPISRTFVLSLLYLCSLGINLSSLFIVILSIPETNWDSGFAAITISPSLFKSDFLSSLKSKSPSVKFSNLGCFFNSSKTSFLFVLFVGLNLSFKPEISVLKTLGLSLCIGSVLPGLSFSGSVGGAIGASISGSFLGSLVSLFLHEAAIKGSELAKSNPP</sequence>